<evidence type="ECO:0000313" key="2">
    <source>
        <dbReference type="EMBL" id="CAK0874886.1"/>
    </source>
</evidence>
<sequence length="759" mass="77978">WLRGINPRANTTPPPPLDHEEVYVQVGAPWPIGTAGPVILFGDASGGKHGTDPRRRRVGIGLAILANHGLSWQLEAGAIATLPGRQQTVPRGGIYAFVLALEHLDADIDYVTDHMPLLNAWQRQRWLHLGAGKNSDLWARIGRALAAKPTRRVTVSWAPSHQEDDGEPIVSNFLATGNCCADRLAYLGAVFAASGASASAPHADRWDVIASQVRRRARQALLGAAGGDPWLTERPAAEQDAIDTSAHQIVALGRGKWKCLLCRQVFASASLSEAARTPCDATAADWATFDHVRRAPPGNAVCMGTGAAHESHRLYEWPANSLFFCGTCGAYGTTLGMGLRSECKGTTTRKTAEALKRIAQGVYPSYLGPPKAIAQANSISATIAHVVSGALAPADPPQHAEEATDNSTAGQIEAVIGILHGQAIQAAQRPSRRQSEEACGLSPGRRRQQRHGPWSGRPNEAKRGPGSGHPRRQRPATQAQTQGSQVGAPTAAAGGPLGPRLWLPDYTSPASGAVVLHCNAATGAPGRHRPPAEATGTREPSPPPRSAVPPALDPRPAQPPANERTFGKRVAYLLGAARRSLAGEGPQDDAGPSPTAAPEAGNRPCLAAGQAARADGRAAGALSGAAELGLPGRSSSNRPCLAAGQGAQALSAGAAVLGLPDRSSGNRPSQAGGQAAGADGRAAGPLADAAELGLPDRSSGNRPCQASEEEDNQDPPQTSGAAAAPGAPAATLAAAAASALAVAAVAAAARDAPRDNAHG</sequence>
<evidence type="ECO:0000256" key="1">
    <source>
        <dbReference type="SAM" id="MobiDB-lite"/>
    </source>
</evidence>
<dbReference type="Gene3D" id="3.30.420.10">
    <property type="entry name" value="Ribonuclease H-like superfamily/Ribonuclease H"/>
    <property type="match status" value="1"/>
</dbReference>
<dbReference type="EMBL" id="CAUYUJ010017448">
    <property type="protein sequence ID" value="CAK0874886.1"/>
    <property type="molecule type" value="Genomic_DNA"/>
</dbReference>
<feature type="compositionally biased region" description="Pro residues" evidence="1">
    <location>
        <begin position="540"/>
        <end position="559"/>
    </location>
</feature>
<reference evidence="2" key="1">
    <citation type="submission" date="2023-10" db="EMBL/GenBank/DDBJ databases">
        <authorList>
            <person name="Chen Y."/>
            <person name="Shah S."/>
            <person name="Dougan E. K."/>
            <person name="Thang M."/>
            <person name="Chan C."/>
        </authorList>
    </citation>
    <scope>NUCLEOTIDE SEQUENCE [LARGE SCALE GENOMIC DNA]</scope>
</reference>
<dbReference type="Proteomes" id="UP001189429">
    <property type="component" value="Unassembled WGS sequence"/>
</dbReference>
<feature type="compositionally biased region" description="Low complexity" evidence="1">
    <location>
        <begin position="606"/>
        <end position="621"/>
    </location>
</feature>
<proteinExistence type="predicted"/>
<feature type="compositionally biased region" description="Low complexity" evidence="1">
    <location>
        <begin position="475"/>
        <end position="496"/>
    </location>
</feature>
<organism evidence="2 3">
    <name type="scientific">Prorocentrum cordatum</name>
    <dbReference type="NCBI Taxonomy" id="2364126"/>
    <lineage>
        <taxon>Eukaryota</taxon>
        <taxon>Sar</taxon>
        <taxon>Alveolata</taxon>
        <taxon>Dinophyceae</taxon>
        <taxon>Prorocentrales</taxon>
        <taxon>Prorocentraceae</taxon>
        <taxon>Prorocentrum</taxon>
    </lineage>
</organism>
<protein>
    <recommendedName>
        <fullName evidence="4">RNase H type-1 domain-containing protein</fullName>
    </recommendedName>
</protein>
<feature type="non-terminal residue" evidence="2">
    <location>
        <position position="1"/>
    </location>
</feature>
<name>A0ABN9VPQ8_9DINO</name>
<feature type="region of interest" description="Disordered" evidence="1">
    <location>
        <begin position="423"/>
        <end position="496"/>
    </location>
</feature>
<keyword evidence="3" id="KW-1185">Reference proteome</keyword>
<feature type="compositionally biased region" description="Low complexity" evidence="1">
    <location>
        <begin position="718"/>
        <end position="728"/>
    </location>
</feature>
<gene>
    <name evidence="2" type="ORF">PCOR1329_LOCUS59669</name>
</gene>
<comment type="caution">
    <text evidence="2">The sequence shown here is derived from an EMBL/GenBank/DDBJ whole genome shotgun (WGS) entry which is preliminary data.</text>
</comment>
<dbReference type="SUPFAM" id="SSF53098">
    <property type="entry name" value="Ribonuclease H-like"/>
    <property type="match status" value="1"/>
</dbReference>
<evidence type="ECO:0000313" key="3">
    <source>
        <dbReference type="Proteomes" id="UP001189429"/>
    </source>
</evidence>
<dbReference type="InterPro" id="IPR012337">
    <property type="entry name" value="RNaseH-like_sf"/>
</dbReference>
<feature type="region of interest" description="Disordered" evidence="1">
    <location>
        <begin position="521"/>
        <end position="621"/>
    </location>
</feature>
<evidence type="ECO:0008006" key="4">
    <source>
        <dbReference type="Google" id="ProtNLM"/>
    </source>
</evidence>
<feature type="compositionally biased region" description="Low complexity" evidence="1">
    <location>
        <begin position="671"/>
        <end position="696"/>
    </location>
</feature>
<dbReference type="InterPro" id="IPR036397">
    <property type="entry name" value="RNaseH_sf"/>
</dbReference>
<accession>A0ABN9VPQ8</accession>
<feature type="region of interest" description="Disordered" evidence="1">
    <location>
        <begin position="658"/>
        <end position="728"/>
    </location>
</feature>